<evidence type="ECO:0000313" key="10">
    <source>
        <dbReference type="EMBL" id="SCU90116.1"/>
    </source>
</evidence>
<proteinExistence type="inferred from homology"/>
<feature type="domain" description="Glucosamine/galactosamine-6-phosphate isomerase" evidence="9">
    <location>
        <begin position="92"/>
        <end position="330"/>
    </location>
</feature>
<feature type="compositionally biased region" description="Low complexity" evidence="8">
    <location>
        <begin position="57"/>
        <end position="73"/>
    </location>
</feature>
<keyword evidence="6" id="KW-0963">Cytoplasm</keyword>
<dbReference type="PANTHER" id="PTHR11054:SF24">
    <property type="entry name" value="6-PHOSPHOGLUCONOLACTONASE 3-RELATED"/>
    <property type="match status" value="1"/>
</dbReference>
<dbReference type="EMBL" id="LT598465">
    <property type="protein sequence ID" value="SCU90116.1"/>
    <property type="molecule type" value="Genomic_DNA"/>
</dbReference>
<keyword evidence="7" id="KW-0378">Hydrolase</keyword>
<dbReference type="EC" id="3.1.1.31" evidence="5"/>
<dbReference type="CDD" id="cd01400">
    <property type="entry name" value="6PGL"/>
    <property type="match status" value="1"/>
</dbReference>
<evidence type="ECO:0000256" key="7">
    <source>
        <dbReference type="ARBA" id="ARBA00022801"/>
    </source>
</evidence>
<dbReference type="InterPro" id="IPR037171">
    <property type="entry name" value="NagB/RpiA_transferase-like"/>
</dbReference>
<organism evidence="10 11">
    <name type="scientific">Lachancea mirantina</name>
    <dbReference type="NCBI Taxonomy" id="1230905"/>
    <lineage>
        <taxon>Eukaryota</taxon>
        <taxon>Fungi</taxon>
        <taxon>Dikarya</taxon>
        <taxon>Ascomycota</taxon>
        <taxon>Saccharomycotina</taxon>
        <taxon>Saccharomycetes</taxon>
        <taxon>Saccharomycetales</taxon>
        <taxon>Saccharomycetaceae</taxon>
        <taxon>Lachancea</taxon>
    </lineage>
</organism>
<evidence type="ECO:0000259" key="9">
    <source>
        <dbReference type="Pfam" id="PF01182"/>
    </source>
</evidence>
<accession>A0A1G4JI71</accession>
<evidence type="ECO:0000256" key="1">
    <source>
        <dbReference type="ARBA" id="ARBA00000832"/>
    </source>
</evidence>
<evidence type="ECO:0000256" key="3">
    <source>
        <dbReference type="ARBA" id="ARBA00004961"/>
    </source>
</evidence>
<dbReference type="NCBIfam" id="TIGR01198">
    <property type="entry name" value="pgl"/>
    <property type="match status" value="1"/>
</dbReference>
<dbReference type="GO" id="GO:0006098">
    <property type="term" value="P:pentose-phosphate shunt"/>
    <property type="evidence" value="ECO:0007669"/>
    <property type="project" value="InterPro"/>
</dbReference>
<dbReference type="OrthoDB" id="432544at2759"/>
<comment type="pathway">
    <text evidence="3">Carbohydrate degradation; pentose phosphate pathway; D-ribulose 5-phosphate from D-glucose 6-phosphate (oxidative stage): step 2/3.</text>
</comment>
<dbReference type="GO" id="GO:0005737">
    <property type="term" value="C:cytoplasm"/>
    <property type="evidence" value="ECO:0007669"/>
    <property type="project" value="UniProtKB-SubCell"/>
</dbReference>
<sequence length="348" mass="37959">MSYARTISVCRHVTGYPHATCRPAPRCPRPQPLPGLSHLTALCRDTKPAQPRRTLHTRTPTRTPTRAPTRTPTHYTACTHPIPMVSVKVPSTPAAFTEALAAYIIDQQDAALKRSNRFNVAISGGSLVSQLYEALVKDPRSAPKVHWAQWHIYFCDERLVPLNDPDSNYGAFKHHVLDPLLAHHENATPPILGPTCYAINESLVGLDENDRIADEYASLLPGAGFDLVLLGCGPDGHTCSLFPGERHAFLLEEQKRPVMWCPESPKPPADRITFTLPVLRAARALCFVAQGAGKRAVLQRILGGADGTAHDSADTPLPCARVNAECPHTTTWFLDTEAAGDIAARADM</sequence>
<protein>
    <recommendedName>
        <fullName evidence="5">6-phosphogluconolactonase</fullName>
        <ecNumber evidence="5">3.1.1.31</ecNumber>
    </recommendedName>
</protein>
<keyword evidence="11" id="KW-1185">Reference proteome</keyword>
<dbReference type="STRING" id="1230905.A0A1G4JI71"/>
<comment type="similarity">
    <text evidence="4">Belongs to the glucosamine/galactosamine-6-phosphate isomerase family. 6-phosphogluconolactonase subfamily.</text>
</comment>
<feature type="region of interest" description="Disordered" evidence="8">
    <location>
        <begin position="46"/>
        <end position="75"/>
    </location>
</feature>
<dbReference type="InterPro" id="IPR039104">
    <property type="entry name" value="6PGL"/>
</dbReference>
<evidence type="ECO:0000256" key="5">
    <source>
        <dbReference type="ARBA" id="ARBA00013198"/>
    </source>
</evidence>
<dbReference type="Pfam" id="PF01182">
    <property type="entry name" value="Glucosamine_iso"/>
    <property type="match status" value="1"/>
</dbReference>
<dbReference type="InterPro" id="IPR006148">
    <property type="entry name" value="Glc/Gal-6P_isomerase"/>
</dbReference>
<dbReference type="Gene3D" id="3.40.50.1360">
    <property type="match status" value="1"/>
</dbReference>
<dbReference type="AlphaFoldDB" id="A0A1G4JI71"/>
<dbReference type="InterPro" id="IPR005900">
    <property type="entry name" value="6-phosphogluconolactonase_DevB"/>
</dbReference>
<evidence type="ECO:0000256" key="2">
    <source>
        <dbReference type="ARBA" id="ARBA00004496"/>
    </source>
</evidence>
<reference evidence="10 11" key="1">
    <citation type="submission" date="2016-03" db="EMBL/GenBank/DDBJ databases">
        <authorList>
            <person name="Devillers H."/>
        </authorList>
    </citation>
    <scope>NUCLEOTIDE SEQUENCE [LARGE SCALE GENOMIC DNA]</scope>
    <source>
        <strain evidence="10">CBS 11717</strain>
    </source>
</reference>
<dbReference type="Proteomes" id="UP000191024">
    <property type="component" value="Chromosome E"/>
</dbReference>
<dbReference type="SUPFAM" id="SSF100950">
    <property type="entry name" value="NagB/RpiA/CoA transferase-like"/>
    <property type="match status" value="1"/>
</dbReference>
<dbReference type="PANTHER" id="PTHR11054">
    <property type="entry name" value="6-PHOSPHOGLUCONOLACTONASE"/>
    <property type="match status" value="1"/>
</dbReference>
<comment type="catalytic activity">
    <reaction evidence="1">
        <text>6-phospho-D-glucono-1,5-lactone + H2O = 6-phospho-D-gluconate + H(+)</text>
        <dbReference type="Rhea" id="RHEA:12556"/>
        <dbReference type="ChEBI" id="CHEBI:15377"/>
        <dbReference type="ChEBI" id="CHEBI:15378"/>
        <dbReference type="ChEBI" id="CHEBI:57955"/>
        <dbReference type="ChEBI" id="CHEBI:58759"/>
        <dbReference type="EC" id="3.1.1.31"/>
    </reaction>
</comment>
<evidence type="ECO:0000313" key="11">
    <source>
        <dbReference type="Proteomes" id="UP000191024"/>
    </source>
</evidence>
<dbReference type="GO" id="GO:0017057">
    <property type="term" value="F:6-phosphogluconolactonase activity"/>
    <property type="evidence" value="ECO:0007669"/>
    <property type="project" value="UniProtKB-EC"/>
</dbReference>
<gene>
    <name evidence="10" type="ORF">LAMI_0E00694G</name>
</gene>
<dbReference type="GO" id="GO:0005975">
    <property type="term" value="P:carbohydrate metabolic process"/>
    <property type="evidence" value="ECO:0007669"/>
    <property type="project" value="InterPro"/>
</dbReference>
<comment type="subcellular location">
    <subcellularLocation>
        <location evidence="2">Cytoplasm</location>
    </subcellularLocation>
</comment>
<name>A0A1G4JI71_9SACH</name>
<dbReference type="FunFam" id="3.40.50.1360:FF:000005">
    <property type="entry name" value="6-phosphogluconolactonase"/>
    <property type="match status" value="1"/>
</dbReference>
<evidence type="ECO:0000256" key="8">
    <source>
        <dbReference type="SAM" id="MobiDB-lite"/>
    </source>
</evidence>
<evidence type="ECO:0000256" key="6">
    <source>
        <dbReference type="ARBA" id="ARBA00022490"/>
    </source>
</evidence>
<evidence type="ECO:0000256" key="4">
    <source>
        <dbReference type="ARBA" id="ARBA00010662"/>
    </source>
</evidence>